<dbReference type="Pfam" id="PF05114">
    <property type="entry name" value="MbnB_TglH_ChrH"/>
    <property type="match status" value="1"/>
</dbReference>
<evidence type="ECO:0000313" key="1">
    <source>
        <dbReference type="EMBL" id="KTD48165.1"/>
    </source>
</evidence>
<dbReference type="SUPFAM" id="SSF51658">
    <property type="entry name" value="Xylose isomerase-like"/>
    <property type="match status" value="1"/>
</dbReference>
<dbReference type="InterPro" id="IPR036237">
    <property type="entry name" value="Xyl_isomerase-like_sf"/>
</dbReference>
<dbReference type="OrthoDB" id="9763101at2"/>
<dbReference type="EMBL" id="LNYS01000013">
    <property type="protein sequence ID" value="KTD48165.1"/>
    <property type="molecule type" value="Genomic_DNA"/>
</dbReference>
<dbReference type="Proteomes" id="UP000054618">
    <property type="component" value="Unassembled WGS sequence"/>
</dbReference>
<dbReference type="InterPro" id="IPR007801">
    <property type="entry name" value="MbnB/TglH/ChrH"/>
</dbReference>
<comment type="caution">
    <text evidence="1">The sequence shown here is derived from an EMBL/GenBank/DDBJ whole genome shotgun (WGS) entry which is preliminary data.</text>
</comment>
<dbReference type="Gene3D" id="3.20.20.150">
    <property type="entry name" value="Divalent-metal-dependent TIM barrel enzymes"/>
    <property type="match status" value="1"/>
</dbReference>
<accession>A0A0W0XUA5</accession>
<proteinExistence type="predicted"/>
<dbReference type="PANTHER" id="PTHR42194">
    <property type="entry name" value="UPF0276 PROTEIN HI_1600"/>
    <property type="match status" value="1"/>
</dbReference>
<dbReference type="RefSeq" id="WP_058508179.1">
    <property type="nucleotide sequence ID" value="NZ_CAAAIK010000037.1"/>
</dbReference>
<name>A0A0W0XUA5_9GAMM</name>
<dbReference type="PATRIC" id="fig|45073.5.peg.2192"/>
<evidence type="ECO:0000313" key="2">
    <source>
        <dbReference type="Proteomes" id="UP000054618"/>
    </source>
</evidence>
<dbReference type="AlphaFoldDB" id="A0A0W0XUA5"/>
<protein>
    <submittedName>
        <fullName evidence="1">Uncharacterized protein</fullName>
    </submittedName>
</protein>
<sequence>MPSVSKPIAGTGLGLRTGFLKELIHTSDIAFNFLELAPENWLGIGGWRARALSAVRERFPLSAHGLGLSIGGISPINTQFLDQLMLFFKQYGIQQYTEHLSYCSDEQGYLYELLPLPFTEEAVKHVSARIRFVQDYLSMRIAFENSSYYYCPAQEMTEIDFINAVLAEADCDLLLDINNLYVNSINHQYQAKEFIIKLPAHKIQLVHVAGHESIDNDLILDTHGSPVCPQVLELLQFLYQQKGLIPTLLERDQNIPEWSELMRETRAIQQLQSNI</sequence>
<dbReference type="STRING" id="45073.Lqui_2081"/>
<dbReference type="PANTHER" id="PTHR42194:SF1">
    <property type="entry name" value="UPF0276 PROTEIN HI_1600"/>
    <property type="match status" value="1"/>
</dbReference>
<dbReference type="NCBIfam" id="NF003818">
    <property type="entry name" value="PRK05409.1"/>
    <property type="match status" value="1"/>
</dbReference>
<gene>
    <name evidence="1" type="ORF">Lqui_2081</name>
</gene>
<keyword evidence="2" id="KW-1185">Reference proteome</keyword>
<organism evidence="1 2">
    <name type="scientific">Legionella quinlivanii</name>
    <dbReference type="NCBI Taxonomy" id="45073"/>
    <lineage>
        <taxon>Bacteria</taxon>
        <taxon>Pseudomonadati</taxon>
        <taxon>Pseudomonadota</taxon>
        <taxon>Gammaproteobacteria</taxon>
        <taxon>Legionellales</taxon>
        <taxon>Legionellaceae</taxon>
        <taxon>Legionella</taxon>
    </lineage>
</organism>
<reference evidence="1 2" key="1">
    <citation type="submission" date="2015-11" db="EMBL/GenBank/DDBJ databases">
        <title>Genomic analysis of 38 Legionella species identifies large and diverse effector repertoires.</title>
        <authorList>
            <person name="Burstein D."/>
            <person name="Amaro F."/>
            <person name="Zusman T."/>
            <person name="Lifshitz Z."/>
            <person name="Cohen O."/>
            <person name="Gilbert J.A."/>
            <person name="Pupko T."/>
            <person name="Shuman H.A."/>
            <person name="Segal G."/>
        </authorList>
    </citation>
    <scope>NUCLEOTIDE SEQUENCE [LARGE SCALE GENOMIC DNA]</scope>
    <source>
        <strain evidence="1 2">CDC#1442-AUS-E</strain>
    </source>
</reference>